<dbReference type="InterPro" id="IPR036388">
    <property type="entry name" value="WH-like_DNA-bd_sf"/>
</dbReference>
<evidence type="ECO:0000259" key="7">
    <source>
        <dbReference type="PROSITE" id="PS50931"/>
    </source>
</evidence>
<name>A0A6G6D753_ECTSI</name>
<gene>
    <name evidence="8" type="primary">rbcR</name>
    <name evidence="8" type="ORF">Esil_015</name>
</gene>
<dbReference type="EMBL" id="MN181444">
    <property type="protein sequence ID" value="QIE12361.1"/>
    <property type="molecule type" value="Genomic_DNA"/>
</dbReference>
<dbReference type="PROSITE" id="PS50931">
    <property type="entry name" value="HTH_LYSR"/>
    <property type="match status" value="1"/>
</dbReference>
<reference evidence="8" key="1">
    <citation type="journal article" date="2020" name="Sci. Rep.">
        <title>Organelle inheritance and genome architecture variation in isogamous brown algae.</title>
        <authorList>
            <person name="Choi J.W."/>
            <person name="Graf L."/>
            <person name="Peters A.F."/>
            <person name="Cock J.M."/>
            <person name="Nishitsuji K."/>
            <person name="Arimoto A."/>
            <person name="Shoguchi E."/>
            <person name="Nagasato C."/>
            <person name="Choi C.G."/>
            <person name="Yoon H.S."/>
        </authorList>
    </citation>
    <scope>NUCLEOTIDE SEQUENCE</scope>
</reference>
<evidence type="ECO:0000313" key="8">
    <source>
        <dbReference type="EMBL" id="QIE12361.1"/>
    </source>
</evidence>
<geneLocation type="plastid" evidence="8"/>
<dbReference type="AlphaFoldDB" id="A0A6G6D753"/>
<dbReference type="PANTHER" id="PTHR30126:SF39">
    <property type="entry name" value="HTH-TYPE TRANSCRIPTIONAL REGULATOR CYSL"/>
    <property type="match status" value="1"/>
</dbReference>
<accession>A0A6G6D753</accession>
<keyword evidence="8" id="KW-0934">Plastid</keyword>
<sequence length="313" mass="36768">MKGFSFTLRQLKVIQTIKTEGNVKITSKHLKLSQPAVSLQLKQLQQNIYSKILIRKKNEIYFTPEGELVLDYANKILRLCEEADKAILYLKKIKKFTLIIGSNKMLGKYLSSKIIDIFCRRYSYSHVKLQICCDKSLSWDIINGRIDMGILPDNEVPTNLYNLLHRTSYFEEQMVLVIPISYEHQLTNDLTKLNLVTIKPHLQSRNFMDNILNRFNLELKQLKIRLALNSSEAIKRSVYNGLGMAFLSTIYVKEEFYKKRLNSITLNLKNTNKRFTLVINIKNKGLYLSKQFYDYCFTIINKNLYNKFLNLDY</sequence>
<dbReference type="Gene3D" id="3.40.190.290">
    <property type="match status" value="1"/>
</dbReference>
<dbReference type="SUPFAM" id="SSF53850">
    <property type="entry name" value="Periplasmic binding protein-like II"/>
    <property type="match status" value="1"/>
</dbReference>
<evidence type="ECO:0000256" key="2">
    <source>
        <dbReference type="ARBA" id="ARBA00009437"/>
    </source>
</evidence>
<dbReference type="PANTHER" id="PTHR30126">
    <property type="entry name" value="HTH-TYPE TRANSCRIPTIONAL REGULATOR"/>
    <property type="match status" value="1"/>
</dbReference>
<evidence type="ECO:0000256" key="4">
    <source>
        <dbReference type="ARBA" id="ARBA00023015"/>
    </source>
</evidence>
<dbReference type="GO" id="GO:0000976">
    <property type="term" value="F:transcription cis-regulatory region binding"/>
    <property type="evidence" value="ECO:0007669"/>
    <property type="project" value="TreeGrafter"/>
</dbReference>
<keyword evidence="4" id="KW-0805">Transcription regulation</keyword>
<comment type="similarity">
    <text evidence="2">Belongs to the LysR transcriptional regulatory family.</text>
</comment>
<dbReference type="GO" id="GO:0003700">
    <property type="term" value="F:DNA-binding transcription factor activity"/>
    <property type="evidence" value="ECO:0007669"/>
    <property type="project" value="InterPro"/>
</dbReference>
<evidence type="ECO:0000256" key="5">
    <source>
        <dbReference type="ARBA" id="ARBA00023125"/>
    </source>
</evidence>
<organism evidence="8">
    <name type="scientific">Ectocarpus siliculosus</name>
    <name type="common">Brown alga</name>
    <name type="synonym">Conferva siliculosa</name>
    <dbReference type="NCBI Taxonomy" id="2880"/>
    <lineage>
        <taxon>Eukaryota</taxon>
        <taxon>Sar</taxon>
        <taxon>Stramenopiles</taxon>
        <taxon>Ochrophyta</taxon>
        <taxon>PX clade</taxon>
        <taxon>Phaeophyceae</taxon>
        <taxon>Ectocarpales</taxon>
        <taxon>Ectocarpaceae</taxon>
        <taxon>Ectocarpus</taxon>
    </lineage>
</organism>
<keyword evidence="5" id="KW-0238">DNA-binding</keyword>
<protein>
    <recommendedName>
        <fullName evidence="3">Probable RuBisCO transcriptional regulator</fullName>
    </recommendedName>
</protein>
<dbReference type="Pfam" id="PF00126">
    <property type="entry name" value="HTH_1"/>
    <property type="match status" value="1"/>
</dbReference>
<dbReference type="InterPro" id="IPR036390">
    <property type="entry name" value="WH_DNA-bd_sf"/>
</dbReference>
<evidence type="ECO:0000256" key="3">
    <source>
        <dbReference type="ARBA" id="ARBA00018907"/>
    </source>
</evidence>
<comment type="function">
    <text evidence="1">Trans-acting transcriptional regulator of RuBisCO genes (rbcL and rbcS) expression.</text>
</comment>
<evidence type="ECO:0000256" key="1">
    <source>
        <dbReference type="ARBA" id="ARBA00003782"/>
    </source>
</evidence>
<keyword evidence="6" id="KW-0804">Transcription</keyword>
<dbReference type="InterPro" id="IPR000847">
    <property type="entry name" value="LysR_HTH_N"/>
</dbReference>
<evidence type="ECO:0000256" key="6">
    <source>
        <dbReference type="ARBA" id="ARBA00023163"/>
    </source>
</evidence>
<dbReference type="Pfam" id="PF03466">
    <property type="entry name" value="LysR_substrate"/>
    <property type="match status" value="1"/>
</dbReference>
<dbReference type="InterPro" id="IPR005119">
    <property type="entry name" value="LysR_subst-bd"/>
</dbReference>
<proteinExistence type="inferred from homology"/>
<dbReference type="Gene3D" id="1.10.10.10">
    <property type="entry name" value="Winged helix-like DNA-binding domain superfamily/Winged helix DNA-binding domain"/>
    <property type="match status" value="1"/>
</dbReference>
<feature type="domain" description="HTH lysR-type" evidence="7">
    <location>
        <begin position="6"/>
        <end position="63"/>
    </location>
</feature>
<dbReference type="SUPFAM" id="SSF46785">
    <property type="entry name" value="Winged helix' DNA-binding domain"/>
    <property type="match status" value="1"/>
</dbReference>